<feature type="transmembrane region" description="Helical" evidence="1">
    <location>
        <begin position="180"/>
        <end position="203"/>
    </location>
</feature>
<evidence type="ECO:0000313" key="2">
    <source>
        <dbReference type="EMBL" id="MFB0845271.1"/>
    </source>
</evidence>
<reference evidence="2 3" key="1">
    <citation type="submission" date="2024-09" db="EMBL/GenBank/DDBJ databases">
        <authorList>
            <person name="Makale K.P.P."/>
            <person name="Makhzoum A."/>
            <person name="Rantong G."/>
            <person name="Rahube T.O."/>
        </authorList>
    </citation>
    <scope>NUCLEOTIDE SEQUENCE [LARGE SCALE GENOMIC DNA]</scope>
    <source>
        <strain evidence="2 3">KM_D13</strain>
    </source>
</reference>
<organism evidence="2 3">
    <name type="scientific">Paenibacillus oleatilyticus</name>
    <dbReference type="NCBI Taxonomy" id="2594886"/>
    <lineage>
        <taxon>Bacteria</taxon>
        <taxon>Bacillati</taxon>
        <taxon>Bacillota</taxon>
        <taxon>Bacilli</taxon>
        <taxon>Bacillales</taxon>
        <taxon>Paenibacillaceae</taxon>
        <taxon>Paenibacillus</taxon>
    </lineage>
</organism>
<dbReference type="Proteomes" id="UP001575622">
    <property type="component" value="Unassembled WGS sequence"/>
</dbReference>
<gene>
    <name evidence="2" type="ORF">ACEU3E_24090</name>
</gene>
<dbReference type="RefSeq" id="WP_373955438.1">
    <property type="nucleotide sequence ID" value="NZ_JBHDLN010000013.1"/>
</dbReference>
<feature type="transmembrane region" description="Helical" evidence="1">
    <location>
        <begin position="223"/>
        <end position="251"/>
    </location>
</feature>
<evidence type="ECO:0000256" key="1">
    <source>
        <dbReference type="SAM" id="Phobius"/>
    </source>
</evidence>
<keyword evidence="3" id="KW-1185">Reference proteome</keyword>
<evidence type="ECO:0000313" key="3">
    <source>
        <dbReference type="Proteomes" id="UP001575622"/>
    </source>
</evidence>
<dbReference type="EMBL" id="JBHDLN010000013">
    <property type="protein sequence ID" value="MFB0845271.1"/>
    <property type="molecule type" value="Genomic_DNA"/>
</dbReference>
<keyword evidence="1" id="KW-0812">Transmembrane</keyword>
<keyword evidence="1" id="KW-1133">Transmembrane helix</keyword>
<comment type="caution">
    <text evidence="2">The sequence shown here is derived from an EMBL/GenBank/DDBJ whole genome shotgun (WGS) entry which is preliminary data.</text>
</comment>
<keyword evidence="1" id="KW-0472">Membrane</keyword>
<name>A0ABV4V5A8_9BACL</name>
<protein>
    <submittedName>
        <fullName evidence="2">Uncharacterized protein</fullName>
    </submittedName>
</protein>
<sequence length="263" mass="30428">MWKEFASFFKANPELSLLITVFGTLTVWLYKEFKLMYSQSIKNKLTTVQKKLDFYGKLEASIATVINQPNDPHSKRNLLDKLGESNSYFSEDIRQIIRDYYRQGDVFLLITLIAFIEMEMKKLDEEKRTLTSSESQVEIMDYIARLTKPVGPIIVFFAIIFGSVGLGLLVMQQNTLWNKLFLIAFSLSSLFSLMISITLFSLMISNKLPRQGKYRWVLDGCMIFTPCLAFLDWSLSLILPIIQLISLILYIRSEKPTQIIKIN</sequence>
<feature type="transmembrane region" description="Helical" evidence="1">
    <location>
        <begin position="150"/>
        <end position="171"/>
    </location>
</feature>
<accession>A0ABV4V5A8</accession>
<proteinExistence type="predicted"/>